<evidence type="ECO:0000313" key="1">
    <source>
        <dbReference type="EMBL" id="KAF0720388.1"/>
    </source>
</evidence>
<sequence length="180" mass="20111">RSSPPTTTTPTTKFTRAPSKCKRSTEVIETDTMVMAVQTATEDSEIAVKNHLTRYHTHPTSNNVKRTCPDKIPTPAVELEFRSGFFNRFRRRNGMDNRRMSTTPLQQAAELLERSQQLLLVANTEAAVHATTAARVRRMPTAELRRDAYFPTLSRFNAVGGAGLILQNLCVLSASALNRH</sequence>
<feature type="non-terminal residue" evidence="1">
    <location>
        <position position="1"/>
    </location>
</feature>
<dbReference type="AlphaFoldDB" id="A0A6G0W259"/>
<feature type="non-terminal residue" evidence="1">
    <location>
        <position position="180"/>
    </location>
</feature>
<protein>
    <submittedName>
        <fullName evidence="1">Mucin-2-like</fullName>
    </submittedName>
</protein>
<accession>A0A6G0W259</accession>
<name>A0A6G0W259_APHCR</name>
<dbReference type="EMBL" id="VUJU01009448">
    <property type="protein sequence ID" value="KAF0720388.1"/>
    <property type="molecule type" value="Genomic_DNA"/>
</dbReference>
<reference evidence="1 2" key="1">
    <citation type="submission" date="2019-08" db="EMBL/GenBank/DDBJ databases">
        <title>Whole genome of Aphis craccivora.</title>
        <authorList>
            <person name="Voronova N.V."/>
            <person name="Shulinski R.S."/>
            <person name="Bandarenka Y.V."/>
            <person name="Zhorov D.G."/>
            <person name="Warner D."/>
        </authorList>
    </citation>
    <scope>NUCLEOTIDE SEQUENCE [LARGE SCALE GENOMIC DNA]</scope>
    <source>
        <strain evidence="1">180601</strain>
        <tissue evidence="1">Whole Body</tissue>
    </source>
</reference>
<comment type="caution">
    <text evidence="1">The sequence shown here is derived from an EMBL/GenBank/DDBJ whole genome shotgun (WGS) entry which is preliminary data.</text>
</comment>
<keyword evidence="2" id="KW-1185">Reference proteome</keyword>
<dbReference type="Proteomes" id="UP000478052">
    <property type="component" value="Unassembled WGS sequence"/>
</dbReference>
<proteinExistence type="predicted"/>
<evidence type="ECO:0000313" key="2">
    <source>
        <dbReference type="Proteomes" id="UP000478052"/>
    </source>
</evidence>
<organism evidence="1 2">
    <name type="scientific">Aphis craccivora</name>
    <name type="common">Cowpea aphid</name>
    <dbReference type="NCBI Taxonomy" id="307492"/>
    <lineage>
        <taxon>Eukaryota</taxon>
        <taxon>Metazoa</taxon>
        <taxon>Ecdysozoa</taxon>
        <taxon>Arthropoda</taxon>
        <taxon>Hexapoda</taxon>
        <taxon>Insecta</taxon>
        <taxon>Pterygota</taxon>
        <taxon>Neoptera</taxon>
        <taxon>Paraneoptera</taxon>
        <taxon>Hemiptera</taxon>
        <taxon>Sternorrhyncha</taxon>
        <taxon>Aphidomorpha</taxon>
        <taxon>Aphidoidea</taxon>
        <taxon>Aphididae</taxon>
        <taxon>Aphidini</taxon>
        <taxon>Aphis</taxon>
        <taxon>Aphis</taxon>
    </lineage>
</organism>
<gene>
    <name evidence="1" type="ORF">FWK35_00033205</name>
</gene>